<reference evidence="3" key="1">
    <citation type="journal article" date="2019" name="Int. J. Syst. Evol. Microbiol.">
        <title>The Global Catalogue of Microorganisms (GCM) 10K type strain sequencing project: providing services to taxonomists for standard genome sequencing and annotation.</title>
        <authorList>
            <consortium name="The Broad Institute Genomics Platform"/>
            <consortium name="The Broad Institute Genome Sequencing Center for Infectious Disease"/>
            <person name="Wu L."/>
            <person name="Ma J."/>
        </authorList>
    </citation>
    <scope>NUCLEOTIDE SEQUENCE [LARGE SCALE GENOMIC DNA]</scope>
    <source>
        <strain evidence="3">NBRC 108728</strain>
    </source>
</reference>
<name>A0ABM8GU32_9MICO</name>
<accession>A0ABM8GU32</accession>
<keyword evidence="2" id="KW-0560">Oxidoreductase</keyword>
<dbReference type="EMBL" id="AP027732">
    <property type="protein sequence ID" value="BDZ51991.1"/>
    <property type="molecule type" value="Genomic_DNA"/>
</dbReference>
<dbReference type="InterPro" id="IPR036661">
    <property type="entry name" value="Luciferase-like_sf"/>
</dbReference>
<dbReference type="RefSeq" id="WP_286344643.1">
    <property type="nucleotide sequence ID" value="NZ_AP027732.1"/>
</dbReference>
<dbReference type="PANTHER" id="PTHR30137">
    <property type="entry name" value="LUCIFERASE-LIKE MONOOXYGENASE"/>
    <property type="match status" value="1"/>
</dbReference>
<gene>
    <name evidence="2" type="ORF">GCM10025867_42320</name>
</gene>
<evidence type="ECO:0000313" key="2">
    <source>
        <dbReference type="EMBL" id="BDZ51991.1"/>
    </source>
</evidence>
<evidence type="ECO:0000313" key="3">
    <source>
        <dbReference type="Proteomes" id="UP001321486"/>
    </source>
</evidence>
<dbReference type="GO" id="GO:0004497">
    <property type="term" value="F:monooxygenase activity"/>
    <property type="evidence" value="ECO:0007669"/>
    <property type="project" value="UniProtKB-KW"/>
</dbReference>
<keyword evidence="3" id="KW-1185">Reference proteome</keyword>
<dbReference type="PANTHER" id="PTHR30137:SF15">
    <property type="entry name" value="BLL6902 PROTEIN"/>
    <property type="match status" value="1"/>
</dbReference>
<dbReference type="Pfam" id="PF00296">
    <property type="entry name" value="Bac_luciferase"/>
    <property type="match status" value="1"/>
</dbReference>
<evidence type="ECO:0000259" key="1">
    <source>
        <dbReference type="Pfam" id="PF00296"/>
    </source>
</evidence>
<dbReference type="SUPFAM" id="SSF51679">
    <property type="entry name" value="Bacterial luciferase-like"/>
    <property type="match status" value="1"/>
</dbReference>
<sequence length="346" mass="37350">MKRIGFLSFGHWQDVPGSRTRSAGDVLNQTIELAEAAEEIGIAGAYVRVHHFARQLASPFPLLAAMGARTKTIELGTGVIDMRYENPLYMAEEAAAADLISSGRLQLGVSRGSPETAQAGYESFGYVPADGDTDADLARQHAAVFLAAIEGAGVTRANRQMTGSDGYLPILPQSPGLRDRIWWGSGTRATATWVAEQGMNLQSSTLLIEDTGVPFDELQAEQIALYRDAWRKAGWEREPRVSVSRSILPLIDDESRHYFGLRAEVDSHDQVGRIDGPDLARFGRSFIGEPEKLVEELAQDAAVAAADTVLVTVPNQLGVAFNARLLEAVHAVGAELGWSTPEPAVV</sequence>
<dbReference type="Proteomes" id="UP001321486">
    <property type="component" value="Chromosome"/>
</dbReference>
<keyword evidence="2" id="KW-0503">Monooxygenase</keyword>
<dbReference type="InterPro" id="IPR050766">
    <property type="entry name" value="Bact_Lucif_Oxidored"/>
</dbReference>
<dbReference type="InterPro" id="IPR011251">
    <property type="entry name" value="Luciferase-like_dom"/>
</dbReference>
<feature type="domain" description="Luciferase-like" evidence="1">
    <location>
        <begin position="15"/>
        <end position="247"/>
    </location>
</feature>
<dbReference type="Gene3D" id="3.20.20.30">
    <property type="entry name" value="Luciferase-like domain"/>
    <property type="match status" value="1"/>
</dbReference>
<proteinExistence type="predicted"/>
<protein>
    <submittedName>
        <fullName evidence="2">Monooxygenase</fullName>
    </submittedName>
</protein>
<organism evidence="2 3">
    <name type="scientific">Frondihabitans sucicola</name>
    <dbReference type="NCBI Taxonomy" id="1268041"/>
    <lineage>
        <taxon>Bacteria</taxon>
        <taxon>Bacillati</taxon>
        <taxon>Actinomycetota</taxon>
        <taxon>Actinomycetes</taxon>
        <taxon>Micrococcales</taxon>
        <taxon>Microbacteriaceae</taxon>
        <taxon>Frondihabitans</taxon>
    </lineage>
</organism>